<sequence length="769" mass="87006">MTNIGVADEEVPFEYDSRAPHLSYLQGQAWPLTMAQQQNTSQGLDIRREMEQLQATHQNGYHQTSMPEQQLLNDWGYQQPPPQYSYPQHSQSGIPFGGVYGVPMQSSPIEIMPVSQASMDTGLALDTQYMPAPPAPQSMETMAFHWHEFQDGLPSYAAPEDTLNMQSYQQAHSSSPSETHLEVRSLTSLSDSDGWNTIEARQTYERNGCVDPNETLHNRTSSESSWSSDFEQQPRTSILGSFELVPHAIHSPSSDSNPDFDHRYPQAQQVSPEGLSQSSLHISPVGLVRPIPVPFTKSISKPTSPVRSPGSQGSLSPTSRRPARKSPIAKATDKVIKKTPQVSKPDTEKRVGKRKGPLRPEQRKQASEIRKLRACLRCKFLKKTCDKGEPCAGCKPSHARLWQVPCTRIDIKEIGFFTKDYRADYARHLTFELSAGNIKGFSDSHKTLFISHGYGQMLPLTVREVFVRDEKMFDIDWAETNNYSLDPKTYVFRTAPLYADLDCLSSAMLSDYLDRHLDVPGSFYNFVESYCGETPFLTSMLKTAFNYYSRTKAPVIRKALKFLLAYSLTLHITLVEGIPEEEHFQGRVDDESSQYYGKIVAPNAINFQVKTSMGNMWRDLQKEVLEELSSLYSSVYSGDKLKHWPTIFILATLLLAVWEFMQFDAHRVPNDALMEKFLNDMETVPVGVVVGLFQAISQKLPAFVEWDTPKHHHVLQSNDAACKTMTEVQENVTRYEQYLKSRAVSAKYDPEDFDSLSNKFISKLVIRAN</sequence>
<protein>
    <recommendedName>
        <fullName evidence="7">Zn(2)-C6 fungal-type domain-containing protein</fullName>
    </recommendedName>
</protein>
<dbReference type="PANTHER" id="PTHR35392:SF1">
    <property type="entry name" value="ZN(II)2CYS6 TRANSCRIPTION FACTOR (EUROFUNG)"/>
    <property type="match status" value="1"/>
</dbReference>
<dbReference type="CDD" id="cd00067">
    <property type="entry name" value="GAL4"/>
    <property type="match status" value="1"/>
</dbReference>
<keyword evidence="2" id="KW-0804">Transcription</keyword>
<dbReference type="eggNOG" id="ENOG502SKCU">
    <property type="taxonomic scope" value="Eukaryota"/>
</dbReference>
<dbReference type="EMBL" id="KE721518">
    <property type="protein sequence ID" value="ERF68446.1"/>
    <property type="molecule type" value="Genomic_DNA"/>
</dbReference>
<evidence type="ECO:0000313" key="6">
    <source>
        <dbReference type="Proteomes" id="UP000019373"/>
    </source>
</evidence>
<feature type="compositionally biased region" description="Polar residues" evidence="4">
    <location>
        <begin position="266"/>
        <end position="278"/>
    </location>
</feature>
<keyword evidence="3" id="KW-0539">Nucleus</keyword>
<dbReference type="GeneID" id="19238802"/>
<evidence type="ECO:0000256" key="3">
    <source>
        <dbReference type="ARBA" id="ARBA00023242"/>
    </source>
</evidence>
<proteinExistence type="predicted"/>
<feature type="region of interest" description="Disordered" evidence="4">
    <location>
        <begin position="248"/>
        <end position="278"/>
    </location>
</feature>
<dbReference type="PANTHER" id="PTHR35392">
    <property type="entry name" value="ZN(II)2CYS6 TRANSCRIPTION FACTOR (EUROFUNG)-RELATED-RELATED"/>
    <property type="match status" value="1"/>
</dbReference>
<evidence type="ECO:0008006" key="7">
    <source>
        <dbReference type="Google" id="ProtNLM"/>
    </source>
</evidence>
<feature type="compositionally biased region" description="Polar residues" evidence="4">
    <location>
        <begin position="297"/>
        <end position="319"/>
    </location>
</feature>
<keyword evidence="6" id="KW-1185">Reference proteome</keyword>
<gene>
    <name evidence="5" type="ORF">EPUS_03764</name>
</gene>
<organism evidence="5 6">
    <name type="scientific">Endocarpon pusillum (strain Z07020 / HMAS-L-300199)</name>
    <name type="common">Lichen-forming fungus</name>
    <dbReference type="NCBI Taxonomy" id="1263415"/>
    <lineage>
        <taxon>Eukaryota</taxon>
        <taxon>Fungi</taxon>
        <taxon>Dikarya</taxon>
        <taxon>Ascomycota</taxon>
        <taxon>Pezizomycotina</taxon>
        <taxon>Eurotiomycetes</taxon>
        <taxon>Chaetothyriomycetidae</taxon>
        <taxon>Verrucariales</taxon>
        <taxon>Verrucariaceae</taxon>
        <taxon>Endocarpon</taxon>
    </lineage>
</organism>
<dbReference type="HOGENOM" id="CLU_011237_1_0_1"/>
<dbReference type="OrthoDB" id="5420905at2759"/>
<dbReference type="InterPro" id="IPR001138">
    <property type="entry name" value="Zn2Cys6_DnaBD"/>
</dbReference>
<feature type="region of interest" description="Disordered" evidence="4">
    <location>
        <begin position="296"/>
        <end position="366"/>
    </location>
</feature>
<evidence type="ECO:0000256" key="1">
    <source>
        <dbReference type="ARBA" id="ARBA00023015"/>
    </source>
</evidence>
<evidence type="ECO:0000256" key="4">
    <source>
        <dbReference type="SAM" id="MobiDB-lite"/>
    </source>
</evidence>
<reference evidence="6" key="1">
    <citation type="journal article" date="2014" name="BMC Genomics">
        <title>Genome characteristics reveal the impact of lichenization on lichen-forming fungus Endocarpon pusillum Hedwig (Verrucariales, Ascomycota).</title>
        <authorList>
            <person name="Wang Y.-Y."/>
            <person name="Liu B."/>
            <person name="Zhang X.-Y."/>
            <person name="Zhou Q.-M."/>
            <person name="Zhang T."/>
            <person name="Li H."/>
            <person name="Yu Y.-F."/>
            <person name="Zhang X.-L."/>
            <person name="Hao X.-Y."/>
            <person name="Wang M."/>
            <person name="Wang L."/>
            <person name="Wei J.-C."/>
        </authorList>
    </citation>
    <scope>NUCLEOTIDE SEQUENCE [LARGE SCALE GENOMIC DNA]</scope>
    <source>
        <strain evidence="6">Z07020 / HMAS-L-300199</strain>
    </source>
</reference>
<dbReference type="OMA" id="DNGWSTI"/>
<accession>U1G9S9</accession>
<dbReference type="RefSeq" id="XP_007805938.1">
    <property type="nucleotide sequence ID" value="XM_007807747.1"/>
</dbReference>
<feature type="region of interest" description="Disordered" evidence="4">
    <location>
        <begin position="206"/>
        <end position="233"/>
    </location>
</feature>
<evidence type="ECO:0000256" key="2">
    <source>
        <dbReference type="ARBA" id="ARBA00023163"/>
    </source>
</evidence>
<dbReference type="GO" id="GO:0008270">
    <property type="term" value="F:zinc ion binding"/>
    <property type="evidence" value="ECO:0007669"/>
    <property type="project" value="InterPro"/>
</dbReference>
<dbReference type="AlphaFoldDB" id="U1G9S9"/>
<keyword evidence="1" id="KW-0805">Transcription regulation</keyword>
<dbReference type="GO" id="GO:0000981">
    <property type="term" value="F:DNA-binding transcription factor activity, RNA polymerase II-specific"/>
    <property type="evidence" value="ECO:0007669"/>
    <property type="project" value="InterPro"/>
</dbReference>
<dbReference type="Proteomes" id="UP000019373">
    <property type="component" value="Unassembled WGS sequence"/>
</dbReference>
<evidence type="ECO:0000313" key="5">
    <source>
        <dbReference type="EMBL" id="ERF68446.1"/>
    </source>
</evidence>
<name>U1G9S9_ENDPU</name>
<dbReference type="InterPro" id="IPR052973">
    <property type="entry name" value="Fungal_sec-metab_reg_TF"/>
</dbReference>